<evidence type="ECO:0000313" key="3">
    <source>
        <dbReference type="EMBL" id="MDQ0317607.1"/>
    </source>
</evidence>
<feature type="region of interest" description="Disordered" evidence="1">
    <location>
        <begin position="54"/>
        <end position="121"/>
    </location>
</feature>
<feature type="compositionally biased region" description="Low complexity" evidence="1">
    <location>
        <begin position="58"/>
        <end position="74"/>
    </location>
</feature>
<keyword evidence="3" id="KW-0966">Cell projection</keyword>
<dbReference type="CDD" id="cd17470">
    <property type="entry name" value="T3SS_Flik_C"/>
    <property type="match status" value="1"/>
</dbReference>
<dbReference type="InterPro" id="IPR038610">
    <property type="entry name" value="FliK-like_C_sf"/>
</dbReference>
<feature type="region of interest" description="Disordered" evidence="1">
    <location>
        <begin position="133"/>
        <end position="326"/>
    </location>
</feature>
<proteinExistence type="predicted"/>
<feature type="compositionally biased region" description="Polar residues" evidence="1">
    <location>
        <begin position="316"/>
        <end position="326"/>
    </location>
</feature>
<feature type="region of interest" description="Disordered" evidence="1">
    <location>
        <begin position="434"/>
        <end position="510"/>
    </location>
</feature>
<feature type="compositionally biased region" description="Low complexity" evidence="1">
    <location>
        <begin position="101"/>
        <end position="116"/>
    </location>
</feature>
<dbReference type="Pfam" id="PF02120">
    <property type="entry name" value="Flg_hook"/>
    <property type="match status" value="1"/>
</dbReference>
<dbReference type="AlphaFoldDB" id="A0AAE4AUW7"/>
<feature type="domain" description="Flagellar hook-length control protein-like C-terminal" evidence="2">
    <location>
        <begin position="366"/>
        <end position="433"/>
    </location>
</feature>
<feature type="compositionally biased region" description="Low complexity" evidence="1">
    <location>
        <begin position="137"/>
        <end position="164"/>
    </location>
</feature>
<name>A0AAE4AUW7_9HYPH</name>
<evidence type="ECO:0000256" key="1">
    <source>
        <dbReference type="SAM" id="MobiDB-lite"/>
    </source>
</evidence>
<keyword evidence="3" id="KW-0969">Cilium</keyword>
<keyword evidence="4" id="KW-1185">Reference proteome</keyword>
<evidence type="ECO:0000259" key="2">
    <source>
        <dbReference type="Pfam" id="PF02120"/>
    </source>
</evidence>
<feature type="compositionally biased region" description="Low complexity" evidence="1">
    <location>
        <begin position="222"/>
        <end position="235"/>
    </location>
</feature>
<protein>
    <submittedName>
        <fullName evidence="3">Flagellar hook-length control protein FliK</fullName>
    </submittedName>
</protein>
<feature type="region of interest" description="Disordered" evidence="1">
    <location>
        <begin position="15"/>
        <end position="39"/>
    </location>
</feature>
<keyword evidence="3" id="KW-0282">Flagellum</keyword>
<evidence type="ECO:0000313" key="4">
    <source>
        <dbReference type="Proteomes" id="UP001229244"/>
    </source>
</evidence>
<gene>
    <name evidence="3" type="ORF">J2S73_004093</name>
</gene>
<organism evidence="3 4">
    <name type="scientific">Amorphus orientalis</name>
    <dbReference type="NCBI Taxonomy" id="649198"/>
    <lineage>
        <taxon>Bacteria</taxon>
        <taxon>Pseudomonadati</taxon>
        <taxon>Pseudomonadota</taxon>
        <taxon>Alphaproteobacteria</taxon>
        <taxon>Hyphomicrobiales</taxon>
        <taxon>Amorphaceae</taxon>
        <taxon>Amorphus</taxon>
    </lineage>
</organism>
<dbReference type="Gene3D" id="3.30.750.140">
    <property type="match status" value="1"/>
</dbReference>
<feature type="compositionally biased region" description="Polar residues" evidence="1">
    <location>
        <begin position="165"/>
        <end position="177"/>
    </location>
</feature>
<feature type="compositionally biased region" description="Polar residues" evidence="1">
    <location>
        <begin position="495"/>
        <end position="510"/>
    </location>
</feature>
<feature type="compositionally biased region" description="Polar residues" evidence="1">
    <location>
        <begin position="479"/>
        <end position="488"/>
    </location>
</feature>
<dbReference type="EMBL" id="JAUSUL010000006">
    <property type="protein sequence ID" value="MDQ0317607.1"/>
    <property type="molecule type" value="Genomic_DNA"/>
</dbReference>
<accession>A0AAE4AUW7</accession>
<comment type="caution">
    <text evidence="3">The sequence shown here is derived from an EMBL/GenBank/DDBJ whole genome shotgun (WGS) entry which is preliminary data.</text>
</comment>
<sequence length="510" mass="51451">MSRIAFSAPEFIARDDAVGAHARASAKTGQDGQVAKDGKEGVSEFAALLKKAAETKTGGNASEQAQAGAGQKAGTSDLRSGLGRPVRQEEDGSELAGEGQSGSDGDAQAQGDDAAQTTRDMSLAQLLAAWSETSPRAAAGQAANGSAAAEQSAKAGAGARQGAGSVTSGQSDPSAQGWTGPAMPDDADALASTTPKMAAHIVDRQTHFAPVQTRAMLGAKSETGAAGTPGTAAEANVAARTEPNAAARGGAVEGPAERKQSGGPDPRVQGQRMAEHPGQQQPDEGRASSSSDKSSSDKGWRMASAGATGSEMPQAPGSNGQAGLPQSTLQRLGSSLVATAGDLVGARMSPAATADPQTSGDNMVRILELELTPAELGLVRVRMRMSNGGLELQVAAARQGTAQLLEQDSSKLMSIIKDAGYDVDSVTIQASNDGFRSHLMPHGRQEASSMPNPNPGGGSFQPQGETGAGGGNGRDRNPNSDNTSSQSSFKDDDGSNASKGETSRSGSLYV</sequence>
<dbReference type="Proteomes" id="UP001229244">
    <property type="component" value="Unassembled WGS sequence"/>
</dbReference>
<reference evidence="3" key="1">
    <citation type="submission" date="2023-07" db="EMBL/GenBank/DDBJ databases">
        <title>Genomic Encyclopedia of Type Strains, Phase IV (KMG-IV): sequencing the most valuable type-strain genomes for metagenomic binning, comparative biology and taxonomic classification.</title>
        <authorList>
            <person name="Goeker M."/>
        </authorList>
    </citation>
    <scope>NUCLEOTIDE SEQUENCE</scope>
    <source>
        <strain evidence="3">DSM 21202</strain>
    </source>
</reference>
<dbReference type="InterPro" id="IPR021136">
    <property type="entry name" value="Flagellar_hook_control-like_C"/>
</dbReference>
<dbReference type="RefSeq" id="WP_306887528.1">
    <property type="nucleotide sequence ID" value="NZ_JAUSUL010000006.1"/>
</dbReference>